<dbReference type="Pfam" id="PF14765">
    <property type="entry name" value="PS-DH"/>
    <property type="match status" value="1"/>
</dbReference>
<evidence type="ECO:0000256" key="2">
    <source>
        <dbReference type="ARBA" id="ARBA00022553"/>
    </source>
</evidence>
<protein>
    <submittedName>
        <fullName evidence="6">Uncharacterized protein</fullName>
    </submittedName>
</protein>
<dbReference type="InterPro" id="IPR020807">
    <property type="entry name" value="PKS_DH"/>
</dbReference>
<dbReference type="GO" id="GO:0006633">
    <property type="term" value="P:fatty acid biosynthetic process"/>
    <property type="evidence" value="ECO:0007669"/>
    <property type="project" value="TreeGrafter"/>
</dbReference>
<feature type="active site" description="Proton donor; for dehydratase activity" evidence="3">
    <location>
        <position position="392"/>
    </location>
</feature>
<dbReference type="Pfam" id="PF02801">
    <property type="entry name" value="Ketoacyl-synt_C"/>
    <property type="match status" value="1"/>
</dbReference>
<feature type="non-terminal residue" evidence="6">
    <location>
        <position position="1"/>
    </location>
</feature>
<dbReference type="InterPro" id="IPR042104">
    <property type="entry name" value="PKS_dehydratase_sf"/>
</dbReference>
<dbReference type="InterPro" id="IPR016039">
    <property type="entry name" value="Thiolase-like"/>
</dbReference>
<dbReference type="InterPro" id="IPR014031">
    <property type="entry name" value="Ketoacyl_synth_C"/>
</dbReference>
<gene>
    <name evidence="6" type="ORF">Cvel_36416</name>
</gene>
<dbReference type="VEuPathDB" id="CryptoDB:Cvel_36416"/>
<feature type="region of interest" description="N-terminal hotdog fold" evidence="3">
    <location>
        <begin position="133"/>
        <end position="279"/>
    </location>
</feature>
<dbReference type="PROSITE" id="PS52019">
    <property type="entry name" value="PKS_MFAS_DH"/>
    <property type="match status" value="1"/>
</dbReference>
<evidence type="ECO:0000256" key="1">
    <source>
        <dbReference type="ARBA" id="ARBA00022450"/>
    </source>
</evidence>
<reference evidence="6" key="1">
    <citation type="submission" date="2014-11" db="EMBL/GenBank/DDBJ databases">
        <authorList>
            <person name="Otto D Thomas"/>
            <person name="Naeem Raeece"/>
        </authorList>
    </citation>
    <scope>NUCLEOTIDE SEQUENCE</scope>
</reference>
<sequence length="675" mass="72149">GALKTSIGHLEGAAGIAGFIKLVLVLQHRSAPPNLRLKQLNPHLDIEGFPVVFPTEAVALGGMGGASGTSSLRHRKLIGGVSSFGFGGANAHVVVEEGDGTAVLTDSTATREASGSPTVKWNRLSFPFSRLSHPLVGRVRKETEDERVYETAVRRDVHQLIEGHRVMGKVLMPGAGFIELMGAHASLGSESETVGAQDKVSLGPVCLSRVEIEQPLMLPPSDSAEFASVRNVTIRVSVSAENEVIVASRHGLPGEELEGREDEWAVHSRATFEDLSEGGSSTGAMFEKEQEDLSALRTRFEEVREFDPKEYYAAAARLGFGYGPRFQTLAKLWRGGEEGKESLSCLRLRAFSERRGAALQGKESDCSNEGDCESMKVEEVDRAFRVHPALLDGAFQTAATSLLAGERSPRVMVPSGVQKAVLGSLEGEEEVWAHVCTVSTSSALCAFDVRLFSPTGRVVAEVFGLQMRPIDLSRAAPIPRELLWEVRWKAQASSAQQADMKESESSSVSPSVAGHSDVEAVRVDRPLLFLCAPAEDVEEIARLHPGSKVVAASGGKGTGEGMGGLPKEQAELVELLSGTAWAEVLYLGSLTADPMCRQDVSEGRDLGESVPCHSDTDSESVSAAAAVEGATVALECIRVLQALGCEEWPKETARPRVRFVTAGAHQIPELEGEGN</sequence>
<evidence type="ECO:0000259" key="5">
    <source>
        <dbReference type="PROSITE" id="PS52019"/>
    </source>
</evidence>
<dbReference type="SMART" id="SM00826">
    <property type="entry name" value="PKS_DH"/>
    <property type="match status" value="1"/>
</dbReference>
<dbReference type="PROSITE" id="PS52004">
    <property type="entry name" value="KS3_2"/>
    <property type="match status" value="1"/>
</dbReference>
<keyword evidence="1" id="KW-0596">Phosphopantetheine</keyword>
<keyword evidence="2" id="KW-0597">Phosphoprotein</keyword>
<dbReference type="InterPro" id="IPR049900">
    <property type="entry name" value="PKS_mFAS_DH"/>
</dbReference>
<proteinExistence type="predicted"/>
<name>A0A0G4I6R0_9ALVE</name>
<dbReference type="InterPro" id="IPR049552">
    <property type="entry name" value="PKS_DH_N"/>
</dbReference>
<evidence type="ECO:0000313" key="6">
    <source>
        <dbReference type="EMBL" id="CEM52728.1"/>
    </source>
</evidence>
<evidence type="ECO:0000259" key="4">
    <source>
        <dbReference type="PROSITE" id="PS52004"/>
    </source>
</evidence>
<dbReference type="AlphaFoldDB" id="A0A0G4I6R0"/>
<organism evidence="6">
    <name type="scientific">Chromera velia CCMP2878</name>
    <dbReference type="NCBI Taxonomy" id="1169474"/>
    <lineage>
        <taxon>Eukaryota</taxon>
        <taxon>Sar</taxon>
        <taxon>Alveolata</taxon>
        <taxon>Colpodellida</taxon>
        <taxon>Chromeraceae</taxon>
        <taxon>Chromera</taxon>
    </lineage>
</organism>
<dbReference type="PANTHER" id="PTHR43775:SF37">
    <property type="entry name" value="SI:DKEY-61P9.11"/>
    <property type="match status" value="1"/>
</dbReference>
<evidence type="ECO:0000256" key="3">
    <source>
        <dbReference type="PROSITE-ProRule" id="PRU01363"/>
    </source>
</evidence>
<accession>A0A0G4I6R0</accession>
<dbReference type="PANTHER" id="PTHR43775">
    <property type="entry name" value="FATTY ACID SYNTHASE"/>
    <property type="match status" value="1"/>
</dbReference>
<dbReference type="InterPro" id="IPR049551">
    <property type="entry name" value="PKS_DH_C"/>
</dbReference>
<dbReference type="Gene3D" id="3.10.129.110">
    <property type="entry name" value="Polyketide synthase dehydratase"/>
    <property type="match status" value="1"/>
</dbReference>
<dbReference type="Gene3D" id="3.40.47.10">
    <property type="match status" value="1"/>
</dbReference>
<feature type="region of interest" description="C-terminal hotdog fold" evidence="3">
    <location>
        <begin position="301"/>
        <end position="476"/>
    </location>
</feature>
<feature type="domain" description="Ketosynthase family 3 (KS3)" evidence="4">
    <location>
        <begin position="1"/>
        <end position="97"/>
    </location>
</feature>
<feature type="non-terminal residue" evidence="6">
    <location>
        <position position="675"/>
    </location>
</feature>
<dbReference type="GO" id="GO:0004312">
    <property type="term" value="F:fatty acid synthase activity"/>
    <property type="evidence" value="ECO:0007669"/>
    <property type="project" value="TreeGrafter"/>
</dbReference>
<dbReference type="InterPro" id="IPR050091">
    <property type="entry name" value="PKS_NRPS_Biosynth_Enz"/>
</dbReference>
<dbReference type="Pfam" id="PF21089">
    <property type="entry name" value="PKS_DH_N"/>
    <property type="match status" value="1"/>
</dbReference>
<feature type="active site" description="Proton acceptor; for dehydratase activity" evidence="3">
    <location>
        <position position="164"/>
    </location>
</feature>
<dbReference type="SUPFAM" id="SSF53901">
    <property type="entry name" value="Thiolase-like"/>
    <property type="match status" value="1"/>
</dbReference>
<dbReference type="EMBL" id="CDMZ01005343">
    <property type="protein sequence ID" value="CEM52728.1"/>
    <property type="molecule type" value="Genomic_DNA"/>
</dbReference>
<dbReference type="InterPro" id="IPR020841">
    <property type="entry name" value="PKS_Beta-ketoAc_synthase_dom"/>
</dbReference>
<feature type="domain" description="PKS/mFAS DH" evidence="5">
    <location>
        <begin position="133"/>
        <end position="476"/>
    </location>
</feature>